<dbReference type="GO" id="GO:0006950">
    <property type="term" value="P:response to stress"/>
    <property type="evidence" value="ECO:0007669"/>
    <property type="project" value="TreeGrafter"/>
</dbReference>
<evidence type="ECO:0000259" key="1">
    <source>
        <dbReference type="PROSITE" id="PS50995"/>
    </source>
</evidence>
<evidence type="ECO:0000313" key="2">
    <source>
        <dbReference type="EMBL" id="PZP44969.1"/>
    </source>
</evidence>
<dbReference type="PRINTS" id="PR00598">
    <property type="entry name" value="HTHMARR"/>
</dbReference>
<dbReference type="SMART" id="SM00347">
    <property type="entry name" value="HTH_MARR"/>
    <property type="match status" value="1"/>
</dbReference>
<dbReference type="PROSITE" id="PS50995">
    <property type="entry name" value="HTH_MARR_2"/>
    <property type="match status" value="1"/>
</dbReference>
<accession>A0A2W5GSG7</accession>
<dbReference type="InterPro" id="IPR039422">
    <property type="entry name" value="MarR/SlyA-like"/>
</dbReference>
<gene>
    <name evidence="2" type="ORF">DI598_13920</name>
</gene>
<dbReference type="PANTHER" id="PTHR33164:SF101">
    <property type="entry name" value="TRANSCRIPTIONAL REPRESSOR MPRA"/>
    <property type="match status" value="1"/>
</dbReference>
<proteinExistence type="predicted"/>
<dbReference type="Gene3D" id="1.10.10.10">
    <property type="entry name" value="Winged helix-like DNA-binding domain superfamily/Winged helix DNA-binding domain"/>
    <property type="match status" value="1"/>
</dbReference>
<dbReference type="EMBL" id="QFOI01000291">
    <property type="protein sequence ID" value="PZP44969.1"/>
    <property type="molecule type" value="Genomic_DNA"/>
</dbReference>
<dbReference type="InterPro" id="IPR000835">
    <property type="entry name" value="HTH_MarR-typ"/>
</dbReference>
<name>A0A2W5GSG7_9SPHI</name>
<organism evidence="2 3">
    <name type="scientific">Pseudopedobacter saltans</name>
    <dbReference type="NCBI Taxonomy" id="151895"/>
    <lineage>
        <taxon>Bacteria</taxon>
        <taxon>Pseudomonadati</taxon>
        <taxon>Bacteroidota</taxon>
        <taxon>Sphingobacteriia</taxon>
        <taxon>Sphingobacteriales</taxon>
        <taxon>Sphingobacteriaceae</taxon>
        <taxon>Pseudopedobacter</taxon>
    </lineage>
</organism>
<protein>
    <submittedName>
        <fullName evidence="2">MarR family transcriptional regulator</fullName>
    </submittedName>
</protein>
<sequence length="150" mass="17432">MKIGEAIKQKKFDNPVEKAIVNLIYTHNWLRDGFNTILKPYGLLQQHFNVLRILRGKYPEVMCPGEIKEVMLDKGNDITRLLDKLVSMDLAERSLCETNRRKMDILITKKGLDLIKELSEKFDGRSIGIKERLNEEDAEQLSSLLDKMRD</sequence>
<dbReference type="InterPro" id="IPR036388">
    <property type="entry name" value="WH-like_DNA-bd_sf"/>
</dbReference>
<dbReference type="GO" id="GO:0003700">
    <property type="term" value="F:DNA-binding transcription factor activity"/>
    <property type="evidence" value="ECO:0007669"/>
    <property type="project" value="InterPro"/>
</dbReference>
<comment type="caution">
    <text evidence="2">The sequence shown here is derived from an EMBL/GenBank/DDBJ whole genome shotgun (WGS) entry which is preliminary data.</text>
</comment>
<reference evidence="2 3" key="1">
    <citation type="submission" date="2017-11" db="EMBL/GenBank/DDBJ databases">
        <title>Infants hospitalized years apart are colonized by the same room-sourced microbial strains.</title>
        <authorList>
            <person name="Brooks B."/>
            <person name="Olm M.R."/>
            <person name="Firek B.A."/>
            <person name="Baker R."/>
            <person name="Thomas B.C."/>
            <person name="Morowitz M.J."/>
            <person name="Banfield J.F."/>
        </authorList>
    </citation>
    <scope>NUCLEOTIDE SEQUENCE [LARGE SCALE GENOMIC DNA]</scope>
    <source>
        <strain evidence="2">S2_009_000_R2_76</strain>
    </source>
</reference>
<dbReference type="Proteomes" id="UP000249645">
    <property type="component" value="Unassembled WGS sequence"/>
</dbReference>
<dbReference type="SUPFAM" id="SSF46785">
    <property type="entry name" value="Winged helix' DNA-binding domain"/>
    <property type="match status" value="1"/>
</dbReference>
<feature type="domain" description="HTH marR-type" evidence="1">
    <location>
        <begin position="1"/>
        <end position="150"/>
    </location>
</feature>
<dbReference type="PANTHER" id="PTHR33164">
    <property type="entry name" value="TRANSCRIPTIONAL REGULATOR, MARR FAMILY"/>
    <property type="match status" value="1"/>
</dbReference>
<dbReference type="AlphaFoldDB" id="A0A2W5GSG7"/>
<dbReference type="InterPro" id="IPR036390">
    <property type="entry name" value="WH_DNA-bd_sf"/>
</dbReference>
<evidence type="ECO:0000313" key="3">
    <source>
        <dbReference type="Proteomes" id="UP000249645"/>
    </source>
</evidence>